<dbReference type="EMBL" id="CM031833">
    <property type="protein sequence ID" value="KAG6696998.1"/>
    <property type="molecule type" value="Genomic_DNA"/>
</dbReference>
<comment type="caution">
    <text evidence="2">The sequence shown here is derived from an EMBL/GenBank/DDBJ whole genome shotgun (WGS) entry which is preliminary data.</text>
</comment>
<evidence type="ECO:0000256" key="1">
    <source>
        <dbReference type="SAM" id="MobiDB-lite"/>
    </source>
</evidence>
<dbReference type="Proteomes" id="UP000811246">
    <property type="component" value="Chromosome 9"/>
</dbReference>
<gene>
    <name evidence="2" type="ORF">I3842_09G177200</name>
</gene>
<feature type="region of interest" description="Disordered" evidence="1">
    <location>
        <begin position="35"/>
        <end position="59"/>
    </location>
</feature>
<feature type="compositionally biased region" description="Polar residues" evidence="1">
    <location>
        <begin position="35"/>
        <end position="54"/>
    </location>
</feature>
<organism evidence="2 3">
    <name type="scientific">Carya illinoinensis</name>
    <name type="common">Pecan</name>
    <dbReference type="NCBI Taxonomy" id="32201"/>
    <lineage>
        <taxon>Eukaryota</taxon>
        <taxon>Viridiplantae</taxon>
        <taxon>Streptophyta</taxon>
        <taxon>Embryophyta</taxon>
        <taxon>Tracheophyta</taxon>
        <taxon>Spermatophyta</taxon>
        <taxon>Magnoliopsida</taxon>
        <taxon>eudicotyledons</taxon>
        <taxon>Gunneridae</taxon>
        <taxon>Pentapetalae</taxon>
        <taxon>rosids</taxon>
        <taxon>fabids</taxon>
        <taxon>Fagales</taxon>
        <taxon>Juglandaceae</taxon>
        <taxon>Carya</taxon>
    </lineage>
</organism>
<proteinExistence type="predicted"/>
<protein>
    <submittedName>
        <fullName evidence="2">Uncharacterized protein</fullName>
    </submittedName>
</protein>
<sequence>MSNQVEDETRLHQCAKKYEKIVKQFDELIEIMNSRNCQPKQQRGSRGNSSTVAASQPEENEVVVQTITKFLHELKTNPTDPECSTST</sequence>
<dbReference type="OrthoDB" id="1703264at2759"/>
<accession>A0A922J857</accession>
<evidence type="ECO:0000313" key="2">
    <source>
        <dbReference type="EMBL" id="KAG6696998.1"/>
    </source>
</evidence>
<name>A0A922J857_CARIL</name>
<evidence type="ECO:0000313" key="3">
    <source>
        <dbReference type="Proteomes" id="UP000811246"/>
    </source>
</evidence>
<dbReference type="AlphaFoldDB" id="A0A922J857"/>
<reference evidence="2" key="1">
    <citation type="submission" date="2021-01" db="EMBL/GenBank/DDBJ databases">
        <authorList>
            <person name="Lovell J.T."/>
            <person name="Bentley N."/>
            <person name="Bhattarai G."/>
            <person name="Jenkins J.W."/>
            <person name="Sreedasyam A."/>
            <person name="Alarcon Y."/>
            <person name="Bock C."/>
            <person name="Boston L."/>
            <person name="Carlson J."/>
            <person name="Cervantes K."/>
            <person name="Clermont K."/>
            <person name="Krom N."/>
            <person name="Kubenka K."/>
            <person name="Mamidi S."/>
            <person name="Mattison C."/>
            <person name="Monteros M."/>
            <person name="Pisani C."/>
            <person name="Plott C."/>
            <person name="Rajasekar S."/>
            <person name="Rhein H.S."/>
            <person name="Rohla C."/>
            <person name="Song M."/>
            <person name="Hilaire R.S."/>
            <person name="Shu S."/>
            <person name="Wells L."/>
            <person name="Wang X."/>
            <person name="Webber J."/>
            <person name="Heerema R.J."/>
            <person name="Klein P."/>
            <person name="Conner P."/>
            <person name="Grauke L."/>
            <person name="Grimwood J."/>
            <person name="Schmutz J."/>
            <person name="Randall J.J."/>
        </authorList>
    </citation>
    <scope>NUCLEOTIDE SEQUENCE</scope>
    <source>
        <tissue evidence="2">Leaf</tissue>
    </source>
</reference>